<comment type="caution">
    <text evidence="1">The sequence shown here is derived from an EMBL/GenBank/DDBJ whole genome shotgun (WGS) entry which is preliminary data.</text>
</comment>
<protein>
    <submittedName>
        <fullName evidence="1">Uncharacterized protein</fullName>
    </submittedName>
</protein>
<reference evidence="2" key="1">
    <citation type="journal article" date="2022" name="Mol. Ecol. Resour.">
        <title>The genomes of chicory, endive, great burdock and yacon provide insights into Asteraceae palaeo-polyploidization history and plant inulin production.</title>
        <authorList>
            <person name="Fan W."/>
            <person name="Wang S."/>
            <person name="Wang H."/>
            <person name="Wang A."/>
            <person name="Jiang F."/>
            <person name="Liu H."/>
            <person name="Zhao H."/>
            <person name="Xu D."/>
            <person name="Zhang Y."/>
        </authorList>
    </citation>
    <scope>NUCLEOTIDE SEQUENCE [LARGE SCALE GENOMIC DNA]</scope>
    <source>
        <strain evidence="2">cv. Yunnan</strain>
    </source>
</reference>
<gene>
    <name evidence="1" type="ORF">L1987_64700</name>
</gene>
<name>A0ACB9BSH1_9ASTR</name>
<sequence length="203" mass="22780">MVLLKRASIDQVPLKTEEKKEIHDLKMKLQELTKQHVTTLDEPSVGENRHNEELMMSSLSGCFGCCSKSTPVIAVDEPSKGLRIQGRAVTKSSLSDEFWSTTTCDLDIAAIQSQKSISSISGGGSTNIQQYFVNPGLHQWNQSRLQWVDHKKSENSAKAQEYILRNTTYESLLGTAENFPHSIPLPEMVGFLVNIWEHEGLYE</sequence>
<dbReference type="EMBL" id="CM042039">
    <property type="protein sequence ID" value="KAI3724932.1"/>
    <property type="molecule type" value="Genomic_DNA"/>
</dbReference>
<keyword evidence="2" id="KW-1185">Reference proteome</keyword>
<reference evidence="1 2" key="2">
    <citation type="journal article" date="2022" name="Mol. Ecol. Resour.">
        <title>The genomes of chicory, endive, great burdock and yacon provide insights into Asteraceae paleo-polyploidization history and plant inulin production.</title>
        <authorList>
            <person name="Fan W."/>
            <person name="Wang S."/>
            <person name="Wang H."/>
            <person name="Wang A."/>
            <person name="Jiang F."/>
            <person name="Liu H."/>
            <person name="Zhao H."/>
            <person name="Xu D."/>
            <person name="Zhang Y."/>
        </authorList>
    </citation>
    <scope>NUCLEOTIDE SEQUENCE [LARGE SCALE GENOMIC DNA]</scope>
    <source>
        <strain evidence="2">cv. Yunnan</strain>
        <tissue evidence="1">Leaves</tissue>
    </source>
</reference>
<proteinExistence type="predicted"/>
<evidence type="ECO:0000313" key="1">
    <source>
        <dbReference type="EMBL" id="KAI3724932.1"/>
    </source>
</evidence>
<dbReference type="Proteomes" id="UP001056120">
    <property type="component" value="Linkage Group LG22"/>
</dbReference>
<organism evidence="1 2">
    <name type="scientific">Smallanthus sonchifolius</name>
    <dbReference type="NCBI Taxonomy" id="185202"/>
    <lineage>
        <taxon>Eukaryota</taxon>
        <taxon>Viridiplantae</taxon>
        <taxon>Streptophyta</taxon>
        <taxon>Embryophyta</taxon>
        <taxon>Tracheophyta</taxon>
        <taxon>Spermatophyta</taxon>
        <taxon>Magnoliopsida</taxon>
        <taxon>eudicotyledons</taxon>
        <taxon>Gunneridae</taxon>
        <taxon>Pentapetalae</taxon>
        <taxon>asterids</taxon>
        <taxon>campanulids</taxon>
        <taxon>Asterales</taxon>
        <taxon>Asteraceae</taxon>
        <taxon>Asteroideae</taxon>
        <taxon>Heliantheae alliance</taxon>
        <taxon>Millerieae</taxon>
        <taxon>Smallanthus</taxon>
    </lineage>
</organism>
<evidence type="ECO:0000313" key="2">
    <source>
        <dbReference type="Proteomes" id="UP001056120"/>
    </source>
</evidence>
<accession>A0ACB9BSH1</accession>